<proteinExistence type="predicted"/>
<evidence type="ECO:0008006" key="4">
    <source>
        <dbReference type="Google" id="ProtNLM"/>
    </source>
</evidence>
<feature type="transmembrane region" description="Helical" evidence="1">
    <location>
        <begin position="196"/>
        <end position="213"/>
    </location>
</feature>
<evidence type="ECO:0000313" key="2">
    <source>
        <dbReference type="EMBL" id="MBD1382996.1"/>
    </source>
</evidence>
<evidence type="ECO:0000256" key="1">
    <source>
        <dbReference type="SAM" id="Phobius"/>
    </source>
</evidence>
<organism evidence="2 3">
    <name type="scientific">Metabacillus arenae</name>
    <dbReference type="NCBI Taxonomy" id="2771434"/>
    <lineage>
        <taxon>Bacteria</taxon>
        <taxon>Bacillati</taxon>
        <taxon>Bacillota</taxon>
        <taxon>Bacilli</taxon>
        <taxon>Bacillales</taxon>
        <taxon>Bacillaceae</taxon>
        <taxon>Metabacillus</taxon>
    </lineage>
</organism>
<accession>A0A926RZD3</accession>
<protein>
    <recommendedName>
        <fullName evidence="4">Polysaccharide chain length determinant N-terminal domain-containing protein</fullName>
    </recommendedName>
</protein>
<dbReference type="AlphaFoldDB" id="A0A926RZD3"/>
<gene>
    <name evidence="2" type="ORF">IC621_22605</name>
</gene>
<dbReference type="Proteomes" id="UP000626844">
    <property type="component" value="Unassembled WGS sequence"/>
</dbReference>
<name>A0A926RZD3_9BACI</name>
<sequence>MKEIFNRMLERTKKLLVFLVILPVLTGSIAFFFELQRPTTYTAEAKLELGNFQNDRLTNPELLKEIMTSDTYLGNVINEHNLEAGVEEIQSNLLYEVDNNKIITLSYKGQNQETAEKVLDGVISTFLEESNDVFEAKEKLYEEDLKEVAKIETEYEKVAKAELLTKLKNENIDIQETYILNPIDTTSSYQNPAKRAVFGVIIGLMVSSLFVVLPEVMRK</sequence>
<evidence type="ECO:0000313" key="3">
    <source>
        <dbReference type="Proteomes" id="UP000626844"/>
    </source>
</evidence>
<comment type="caution">
    <text evidence="2">The sequence shown here is derived from an EMBL/GenBank/DDBJ whole genome shotgun (WGS) entry which is preliminary data.</text>
</comment>
<keyword evidence="3" id="KW-1185">Reference proteome</keyword>
<reference evidence="2" key="1">
    <citation type="submission" date="2020-09" db="EMBL/GenBank/DDBJ databases">
        <title>A novel bacterium of genus Bacillus, isolated from South China Sea.</title>
        <authorList>
            <person name="Huang H."/>
            <person name="Mo K."/>
            <person name="Hu Y."/>
        </authorList>
    </citation>
    <scope>NUCLEOTIDE SEQUENCE</scope>
    <source>
        <strain evidence="2">IB182487</strain>
    </source>
</reference>
<dbReference type="EMBL" id="JACXAI010000041">
    <property type="protein sequence ID" value="MBD1382996.1"/>
    <property type="molecule type" value="Genomic_DNA"/>
</dbReference>
<keyword evidence="1" id="KW-0812">Transmembrane</keyword>
<dbReference type="RefSeq" id="WP_191161731.1">
    <property type="nucleotide sequence ID" value="NZ_JACXAI010000041.1"/>
</dbReference>
<keyword evidence="1" id="KW-1133">Transmembrane helix</keyword>
<keyword evidence="1" id="KW-0472">Membrane</keyword>